<keyword evidence="10" id="KW-1185">Reference proteome</keyword>
<dbReference type="InterPro" id="IPR012301">
    <property type="entry name" value="Malic_N_dom"/>
</dbReference>
<dbReference type="InterPro" id="IPR001891">
    <property type="entry name" value="Malic_OxRdtase"/>
</dbReference>
<evidence type="ECO:0000313" key="10">
    <source>
        <dbReference type="Proteomes" id="UP000031397"/>
    </source>
</evidence>
<dbReference type="InterPro" id="IPR012302">
    <property type="entry name" value="Malic_NAD-bd"/>
</dbReference>
<dbReference type="SMART" id="SM01274">
    <property type="entry name" value="malic"/>
    <property type="match status" value="1"/>
</dbReference>
<dbReference type="PANTHER" id="PTHR43237:SF4">
    <property type="entry name" value="NADP-DEPENDENT MALIC ENZYME"/>
    <property type="match status" value="1"/>
</dbReference>
<comment type="similarity">
    <text evidence="1 6">Belongs to the malic enzymes family.</text>
</comment>
<feature type="binding site" evidence="4">
    <location>
        <position position="312"/>
    </location>
    <ligand>
        <name>(S)-malate</name>
        <dbReference type="ChEBI" id="CHEBI:15589"/>
    </ligand>
</feature>
<evidence type="ECO:0000256" key="4">
    <source>
        <dbReference type="PIRSR" id="PIRSR000106-2"/>
    </source>
</evidence>
<dbReference type="Gene3D" id="3.40.50.10380">
    <property type="entry name" value="Malic enzyme, N-terminal domain"/>
    <property type="match status" value="1"/>
</dbReference>
<name>A0A0C1PMW1_9LACO</name>
<dbReference type="AlphaFoldDB" id="A0A0C1PMW1"/>
<dbReference type="Gene3D" id="3.40.50.720">
    <property type="entry name" value="NAD(P)-binding Rossmann-like Domain"/>
    <property type="match status" value="1"/>
</dbReference>
<dbReference type="SUPFAM" id="SSF53223">
    <property type="entry name" value="Aminoacid dehydrogenase-like, N-terminal domain"/>
    <property type="match status" value="1"/>
</dbReference>
<dbReference type="GO" id="GO:0004470">
    <property type="term" value="F:malic enzyme activity"/>
    <property type="evidence" value="ECO:0007669"/>
    <property type="project" value="InterPro"/>
</dbReference>
<dbReference type="SUPFAM" id="SSF51735">
    <property type="entry name" value="NAD(P)-binding Rossmann-fold domains"/>
    <property type="match status" value="1"/>
</dbReference>
<dbReference type="EMBL" id="JOJZ01000021">
    <property type="protein sequence ID" value="KID41246.1"/>
    <property type="molecule type" value="Genomic_DNA"/>
</dbReference>
<organism evidence="9 10">
    <name type="scientific">Fructilactobacillus fructivorans</name>
    <dbReference type="NCBI Taxonomy" id="1614"/>
    <lineage>
        <taxon>Bacteria</taxon>
        <taxon>Bacillati</taxon>
        <taxon>Bacillota</taxon>
        <taxon>Bacilli</taxon>
        <taxon>Lactobacillales</taxon>
        <taxon>Lactobacillaceae</taxon>
        <taxon>Fructilactobacillus</taxon>
    </lineage>
</organism>
<feature type="active site" description="Proton acceptor" evidence="3">
    <location>
        <position position="89"/>
    </location>
</feature>
<dbReference type="InterPro" id="IPR036291">
    <property type="entry name" value="NAD(P)-bd_dom_sf"/>
</dbReference>
<dbReference type="PANTHER" id="PTHR43237">
    <property type="entry name" value="NADP-DEPENDENT MALIC ENZYME"/>
    <property type="match status" value="1"/>
</dbReference>
<feature type="domain" description="Malic enzyme N-terminal" evidence="8">
    <location>
        <begin position="13"/>
        <end position="146"/>
    </location>
</feature>
<evidence type="ECO:0000313" key="9">
    <source>
        <dbReference type="EMBL" id="KID41246.1"/>
    </source>
</evidence>
<keyword evidence="5 6" id="KW-0479">Metal-binding</keyword>
<proteinExistence type="inferred from homology"/>
<feature type="domain" description="Malic enzyme NAD-binding" evidence="7">
    <location>
        <begin position="158"/>
        <end position="378"/>
    </location>
</feature>
<feature type="binding site" evidence="4">
    <location>
        <position position="282"/>
    </location>
    <ligand>
        <name>(S)-malate</name>
        <dbReference type="ChEBI" id="CHEBI:15589"/>
    </ligand>
</feature>
<dbReference type="EC" id="4.1.1.3" evidence="9"/>
<dbReference type="GO" id="GO:0046872">
    <property type="term" value="F:metal ion binding"/>
    <property type="evidence" value="ECO:0007669"/>
    <property type="project" value="UniProtKB-KW"/>
</dbReference>
<feature type="binding site" evidence="5">
    <location>
        <position position="132"/>
    </location>
    <ligand>
        <name>a divalent metal cation</name>
        <dbReference type="ChEBI" id="CHEBI:60240"/>
    </ligand>
</feature>
<dbReference type="InterPro" id="IPR037062">
    <property type="entry name" value="Malic_N_dom_sf"/>
</dbReference>
<comment type="caution">
    <text evidence="9">The sequence shown here is derived from an EMBL/GenBank/DDBJ whole genome shotgun (WGS) entry which is preliminary data.</text>
</comment>
<dbReference type="SMART" id="SM00919">
    <property type="entry name" value="Malic_M"/>
    <property type="match status" value="1"/>
</dbReference>
<evidence type="ECO:0000256" key="3">
    <source>
        <dbReference type="PIRSR" id="PIRSR000106-1"/>
    </source>
</evidence>
<dbReference type="PRINTS" id="PR00072">
    <property type="entry name" value="MALOXRDTASE"/>
</dbReference>
<dbReference type="InterPro" id="IPR051674">
    <property type="entry name" value="Malate_Decarboxylase"/>
</dbReference>
<protein>
    <submittedName>
        <fullName evidence="9">Oxaloacetate decarboxylase involved in citrate fermentation</fullName>
        <ecNumber evidence="9">4.1.1.3</ecNumber>
    </submittedName>
</protein>
<evidence type="ECO:0000259" key="8">
    <source>
        <dbReference type="SMART" id="SM01274"/>
    </source>
</evidence>
<keyword evidence="9" id="KW-0456">Lyase</keyword>
<gene>
    <name evidence="9" type="ORF">LfDm3_1091</name>
</gene>
<evidence type="ECO:0000259" key="7">
    <source>
        <dbReference type="SMART" id="SM00919"/>
    </source>
</evidence>
<reference evidence="9 10" key="1">
    <citation type="submission" date="2014-06" db="EMBL/GenBank/DDBJ databases">
        <title>Functional and comparative genomic analyses of the Drosophila gut microbiota identify candidate symbiosis factors.</title>
        <authorList>
            <person name="Newell P.D."/>
            <person name="Chaston J.M."/>
            <person name="Douglas A.E."/>
        </authorList>
    </citation>
    <scope>NUCLEOTIDE SEQUENCE [LARGE SCALE GENOMIC DNA]</scope>
    <source>
        <strain evidence="9 10">DmCS_002</strain>
    </source>
</reference>
<feature type="binding site" evidence="5">
    <location>
        <position position="131"/>
    </location>
    <ligand>
        <name>a divalent metal cation</name>
        <dbReference type="ChEBI" id="CHEBI:60240"/>
    </ligand>
</feature>
<evidence type="ECO:0000256" key="5">
    <source>
        <dbReference type="PIRSR" id="PIRSR000106-3"/>
    </source>
</evidence>
<dbReference type="GO" id="GO:0051287">
    <property type="term" value="F:NAD binding"/>
    <property type="evidence" value="ECO:0007669"/>
    <property type="project" value="InterPro"/>
</dbReference>
<dbReference type="Proteomes" id="UP000031397">
    <property type="component" value="Unassembled WGS sequence"/>
</dbReference>
<dbReference type="Pfam" id="PF00390">
    <property type="entry name" value="malic"/>
    <property type="match status" value="1"/>
</dbReference>
<comment type="cofactor">
    <cofactor evidence="5">
        <name>Mg(2+)</name>
        <dbReference type="ChEBI" id="CHEBI:18420"/>
    </cofactor>
    <cofactor evidence="5">
        <name>Mn(2+)</name>
        <dbReference type="ChEBI" id="CHEBI:29035"/>
    </cofactor>
    <text evidence="5">Divalent metal cations. Prefers magnesium or manganese.</text>
</comment>
<evidence type="ECO:0000256" key="1">
    <source>
        <dbReference type="ARBA" id="ARBA00008785"/>
    </source>
</evidence>
<dbReference type="GO" id="GO:0016616">
    <property type="term" value="F:oxidoreductase activity, acting on the CH-OH group of donors, NAD or NADP as acceptor"/>
    <property type="evidence" value="ECO:0007669"/>
    <property type="project" value="InterPro"/>
</dbReference>
<keyword evidence="2" id="KW-0560">Oxidoreductase</keyword>
<dbReference type="InterPro" id="IPR046346">
    <property type="entry name" value="Aminoacid_DH-like_N_sf"/>
</dbReference>
<dbReference type="PIRSF" id="PIRSF000106">
    <property type="entry name" value="ME"/>
    <property type="match status" value="1"/>
</dbReference>
<dbReference type="GO" id="GO:0016829">
    <property type="term" value="F:lyase activity"/>
    <property type="evidence" value="ECO:0007669"/>
    <property type="project" value="UniProtKB-KW"/>
</dbReference>
<sequence length="380" mass="40274">MADNIYSIHSKHTGMLEMESEFPVKNREELSEAYTPGVAEISKAIEKDPSLKDKYTMSGKLLAVVTDGSAVLGLGNIGPAAGLPVVEGKALLYKDLASVNALPVAIEQEDASKMAAHIKSIQDTFAGIHLEDIAAPKCFELEDILSKNLDIPVYHDDQEGTAIVVLAGLINAAKVVGKKLKDLKIVINGVGASGVATATLLEHVGIKDITLVDIDGVVKPDSQNYNSYQTGLAKALNGKEGQTLDDVIDGQDVFIGLSDANVLSTSQVKRMANNPIIFALANPVPEIIPEDAKAGGAKVVATGSSKYPNQVNNILVFPGLFKGLLKSGIKRVTYQIEEVVADALASMIPDPTPDKIVPGVFDENVVKTVTDSIMKYSEKG</sequence>
<feature type="binding site" evidence="5">
    <location>
        <position position="157"/>
    </location>
    <ligand>
        <name>a divalent metal cation</name>
        <dbReference type="ChEBI" id="CHEBI:60240"/>
    </ligand>
</feature>
<feature type="active site" description="Proton donor" evidence="3">
    <location>
        <position position="34"/>
    </location>
</feature>
<evidence type="ECO:0000256" key="6">
    <source>
        <dbReference type="RuleBase" id="RU003427"/>
    </source>
</evidence>
<dbReference type="PATRIC" id="fig|1614.7.peg.1035"/>
<dbReference type="Pfam" id="PF03949">
    <property type="entry name" value="Malic_M"/>
    <property type="match status" value="1"/>
</dbReference>
<evidence type="ECO:0000256" key="2">
    <source>
        <dbReference type="ARBA" id="ARBA00023002"/>
    </source>
</evidence>
<accession>A0A0C1PMW1</accession>